<protein>
    <recommendedName>
        <fullName evidence="5">EF-hand domain-containing protein</fullName>
    </recommendedName>
</protein>
<dbReference type="Proteomes" id="UP001154282">
    <property type="component" value="Unassembled WGS sequence"/>
</dbReference>
<dbReference type="InterPro" id="IPR018247">
    <property type="entry name" value="EF_Hand_1_Ca_BS"/>
</dbReference>
<comment type="function">
    <text evidence="1">Potential calcium sensor.</text>
</comment>
<evidence type="ECO:0000256" key="1">
    <source>
        <dbReference type="ARBA" id="ARBA00003291"/>
    </source>
</evidence>
<keyword evidence="4" id="KW-0106">Calcium</keyword>
<dbReference type="GO" id="GO:0005509">
    <property type="term" value="F:calcium ion binding"/>
    <property type="evidence" value="ECO:0007669"/>
    <property type="project" value="InterPro"/>
</dbReference>
<evidence type="ECO:0000313" key="6">
    <source>
        <dbReference type="EMBL" id="CAI0541248.1"/>
    </source>
</evidence>
<dbReference type="InterPro" id="IPR011992">
    <property type="entry name" value="EF-hand-dom_pair"/>
</dbReference>
<evidence type="ECO:0000313" key="8">
    <source>
        <dbReference type="Proteomes" id="UP001154282"/>
    </source>
</evidence>
<sequence length="111" mass="12062">MSSLGQKADGFIDFKEFVELNTQGVGSEEAMVNLRDAFSVYDIDGDGSITAEELHKVMGSLGEDCSIAECRKMISGVDSDGDGTIDFEEFKMMMMMGSRWDSIEDPGAVKA</sequence>
<comment type="caution">
    <text evidence="6">The sequence shown here is derived from an EMBL/GenBank/DDBJ whole genome shotgun (WGS) entry which is preliminary data.</text>
</comment>
<evidence type="ECO:0000259" key="5">
    <source>
        <dbReference type="PROSITE" id="PS50222"/>
    </source>
</evidence>
<dbReference type="FunFam" id="1.10.238.10:FF:000089">
    <property type="entry name" value="calmodulin-like protein 3"/>
    <property type="match status" value="1"/>
</dbReference>
<feature type="domain" description="EF-hand" evidence="5">
    <location>
        <begin position="65"/>
        <end position="100"/>
    </location>
</feature>
<accession>A0AAV0QAC6</accession>
<dbReference type="GO" id="GO:0005737">
    <property type="term" value="C:cytoplasm"/>
    <property type="evidence" value="ECO:0007669"/>
    <property type="project" value="UniProtKB-ARBA"/>
</dbReference>
<dbReference type="PROSITE" id="PS50222">
    <property type="entry name" value="EF_HAND_2"/>
    <property type="match status" value="2"/>
</dbReference>
<dbReference type="Pfam" id="PF13499">
    <property type="entry name" value="EF-hand_7"/>
    <property type="match status" value="1"/>
</dbReference>
<evidence type="ECO:0000256" key="3">
    <source>
        <dbReference type="ARBA" id="ARBA00022737"/>
    </source>
</evidence>
<keyword evidence="8" id="KW-1185">Reference proteome</keyword>
<dbReference type="SMART" id="SM00054">
    <property type="entry name" value="EFh"/>
    <property type="match status" value="2"/>
</dbReference>
<organism evidence="6 8">
    <name type="scientific">Linum tenue</name>
    <dbReference type="NCBI Taxonomy" id="586396"/>
    <lineage>
        <taxon>Eukaryota</taxon>
        <taxon>Viridiplantae</taxon>
        <taxon>Streptophyta</taxon>
        <taxon>Embryophyta</taxon>
        <taxon>Tracheophyta</taxon>
        <taxon>Spermatophyta</taxon>
        <taxon>Magnoliopsida</taxon>
        <taxon>eudicotyledons</taxon>
        <taxon>Gunneridae</taxon>
        <taxon>Pentapetalae</taxon>
        <taxon>rosids</taxon>
        <taxon>fabids</taxon>
        <taxon>Malpighiales</taxon>
        <taxon>Linaceae</taxon>
        <taxon>Linum</taxon>
    </lineage>
</organism>
<gene>
    <name evidence="6" type="ORF">LITE_LOCUS42019</name>
    <name evidence="7" type="ORF">LITE_LOCUS42042</name>
</gene>
<dbReference type="InterPro" id="IPR002048">
    <property type="entry name" value="EF_hand_dom"/>
</dbReference>
<proteinExistence type="predicted"/>
<dbReference type="InterPro" id="IPR039647">
    <property type="entry name" value="EF_hand_pair_protein_CML-like"/>
</dbReference>
<dbReference type="Gene3D" id="1.10.238.10">
    <property type="entry name" value="EF-hand"/>
    <property type="match status" value="1"/>
</dbReference>
<evidence type="ECO:0000256" key="2">
    <source>
        <dbReference type="ARBA" id="ARBA00022723"/>
    </source>
</evidence>
<dbReference type="AlphaFoldDB" id="A0AAV0QAC6"/>
<dbReference type="PROSITE" id="PS00018">
    <property type="entry name" value="EF_HAND_1"/>
    <property type="match status" value="2"/>
</dbReference>
<name>A0AAV0QAC6_9ROSI</name>
<evidence type="ECO:0000256" key="4">
    <source>
        <dbReference type="ARBA" id="ARBA00022837"/>
    </source>
</evidence>
<dbReference type="EMBL" id="CAMGYJ010000009">
    <property type="protein sequence ID" value="CAI0541248.1"/>
    <property type="molecule type" value="Genomic_DNA"/>
</dbReference>
<keyword evidence="2" id="KW-0479">Metal-binding</keyword>
<dbReference type="SUPFAM" id="SSF47473">
    <property type="entry name" value="EF-hand"/>
    <property type="match status" value="1"/>
</dbReference>
<keyword evidence="3" id="KW-0677">Repeat</keyword>
<reference evidence="6" key="1">
    <citation type="submission" date="2022-08" db="EMBL/GenBank/DDBJ databases">
        <authorList>
            <person name="Gutierrez-Valencia J."/>
        </authorList>
    </citation>
    <scope>NUCLEOTIDE SEQUENCE</scope>
</reference>
<dbReference type="PANTHER" id="PTHR10891">
    <property type="entry name" value="EF-HAND CALCIUM-BINDING DOMAIN CONTAINING PROTEIN"/>
    <property type="match status" value="1"/>
</dbReference>
<evidence type="ECO:0000313" key="7">
    <source>
        <dbReference type="EMBL" id="CAI0541301.1"/>
    </source>
</evidence>
<feature type="domain" description="EF-hand" evidence="5">
    <location>
        <begin position="29"/>
        <end position="64"/>
    </location>
</feature>
<dbReference type="EMBL" id="CAMGYJ010000009">
    <property type="protein sequence ID" value="CAI0541301.1"/>
    <property type="molecule type" value="Genomic_DNA"/>
</dbReference>
<dbReference type="CDD" id="cd00051">
    <property type="entry name" value="EFh"/>
    <property type="match status" value="1"/>
</dbReference>